<organism evidence="9 10">
    <name type="scientific">Clunio marinus</name>
    <dbReference type="NCBI Taxonomy" id="568069"/>
    <lineage>
        <taxon>Eukaryota</taxon>
        <taxon>Metazoa</taxon>
        <taxon>Ecdysozoa</taxon>
        <taxon>Arthropoda</taxon>
        <taxon>Hexapoda</taxon>
        <taxon>Insecta</taxon>
        <taxon>Pterygota</taxon>
        <taxon>Neoptera</taxon>
        <taxon>Endopterygota</taxon>
        <taxon>Diptera</taxon>
        <taxon>Nematocera</taxon>
        <taxon>Chironomoidea</taxon>
        <taxon>Chironomidae</taxon>
        <taxon>Clunio</taxon>
    </lineage>
</organism>
<evidence type="ECO:0000256" key="5">
    <source>
        <dbReference type="ARBA" id="ARBA00023230"/>
    </source>
</evidence>
<dbReference type="GO" id="GO:0030968">
    <property type="term" value="P:endoplasmic reticulum unfolded protein response"/>
    <property type="evidence" value="ECO:0007669"/>
    <property type="project" value="TreeGrafter"/>
</dbReference>
<dbReference type="PROSITE" id="PS50053">
    <property type="entry name" value="UBIQUITIN_2"/>
    <property type="match status" value="1"/>
</dbReference>
<evidence type="ECO:0000256" key="1">
    <source>
        <dbReference type="ARBA" id="ARBA00004370"/>
    </source>
</evidence>
<feature type="region of interest" description="Disordered" evidence="6">
    <location>
        <begin position="80"/>
        <end position="145"/>
    </location>
</feature>
<proteinExistence type="predicted"/>
<feature type="compositionally biased region" description="Polar residues" evidence="6">
    <location>
        <begin position="91"/>
        <end position="145"/>
    </location>
</feature>
<dbReference type="PANTHER" id="PTHR12943:SF27">
    <property type="entry name" value="HOMOCYSTEINE-INDUCED ENDOPLASMIC RETICULUM PROTEIN, ISOFORM A"/>
    <property type="match status" value="1"/>
</dbReference>
<feature type="transmembrane region" description="Helical" evidence="7">
    <location>
        <begin position="314"/>
        <end position="330"/>
    </location>
</feature>
<dbReference type="Pfam" id="PF00240">
    <property type="entry name" value="ubiquitin"/>
    <property type="match status" value="1"/>
</dbReference>
<protein>
    <submittedName>
        <fullName evidence="9">CLUMA_CG014262, isoform A</fullName>
    </submittedName>
</protein>
<accession>A0A1J1IMK8</accession>
<dbReference type="Proteomes" id="UP000183832">
    <property type="component" value="Unassembled WGS sequence"/>
</dbReference>
<feature type="compositionally biased region" description="Polar residues" evidence="6">
    <location>
        <begin position="235"/>
        <end position="250"/>
    </location>
</feature>
<keyword evidence="3 7" id="KW-1133">Transmembrane helix</keyword>
<evidence type="ECO:0000256" key="3">
    <source>
        <dbReference type="ARBA" id="ARBA00022989"/>
    </source>
</evidence>
<comment type="subcellular location">
    <subcellularLocation>
        <location evidence="1">Membrane</location>
    </subcellularLocation>
</comment>
<dbReference type="GO" id="GO:0016020">
    <property type="term" value="C:membrane"/>
    <property type="evidence" value="ECO:0007669"/>
    <property type="project" value="UniProtKB-SubCell"/>
</dbReference>
<dbReference type="SMART" id="SM00213">
    <property type="entry name" value="UBQ"/>
    <property type="match status" value="1"/>
</dbReference>
<feature type="region of interest" description="Disordered" evidence="6">
    <location>
        <begin position="341"/>
        <end position="410"/>
    </location>
</feature>
<evidence type="ECO:0000313" key="10">
    <source>
        <dbReference type="Proteomes" id="UP000183832"/>
    </source>
</evidence>
<dbReference type="PANTHER" id="PTHR12943">
    <property type="entry name" value="HOMOCYSTEINE-RESPONSIVE ENDOPLASMIC RETICULUM-RESIDENT UNIQUITIN-LIKE DOMAIN HERPUD PROTEIN FAMILY MEMBER"/>
    <property type="match status" value="1"/>
</dbReference>
<keyword evidence="2 7" id="KW-0812">Transmembrane</keyword>
<evidence type="ECO:0000256" key="6">
    <source>
        <dbReference type="SAM" id="MobiDB-lite"/>
    </source>
</evidence>
<dbReference type="InterPro" id="IPR029071">
    <property type="entry name" value="Ubiquitin-like_domsf"/>
</dbReference>
<reference evidence="9 10" key="1">
    <citation type="submission" date="2015-04" db="EMBL/GenBank/DDBJ databases">
        <authorList>
            <person name="Syromyatnikov M.Y."/>
            <person name="Popov V.N."/>
        </authorList>
    </citation>
    <scope>NUCLEOTIDE SEQUENCE [LARGE SCALE GENOMIC DNA]</scope>
</reference>
<dbReference type="InterPro" id="IPR000626">
    <property type="entry name" value="Ubiquitin-like_dom"/>
</dbReference>
<dbReference type="FunFam" id="3.10.20.90:FF:000046">
    <property type="entry name" value="Homocysteine-responsive endoplasmic reticulum-resident ubiquitin-like domain member 2 protein"/>
    <property type="match status" value="1"/>
</dbReference>
<keyword evidence="4 7" id="KW-0472">Membrane</keyword>
<feature type="compositionally biased region" description="Polar residues" evidence="6">
    <location>
        <begin position="377"/>
        <end position="390"/>
    </location>
</feature>
<keyword evidence="5" id="KW-0834">Unfolded protein response</keyword>
<dbReference type="InterPro" id="IPR039751">
    <property type="entry name" value="HERPUD1/2"/>
</dbReference>
<feature type="compositionally biased region" description="Low complexity" evidence="6">
    <location>
        <begin position="251"/>
        <end position="270"/>
    </location>
</feature>
<dbReference type="STRING" id="568069.A0A1J1IMK8"/>
<gene>
    <name evidence="9" type="ORF">CLUMA_CG014262</name>
</gene>
<dbReference type="Gene3D" id="3.10.20.90">
    <property type="entry name" value="Phosphatidylinositol 3-kinase Catalytic Subunit, Chain A, domain 1"/>
    <property type="match status" value="1"/>
</dbReference>
<dbReference type="OrthoDB" id="21589at2759"/>
<name>A0A1J1IMK8_9DIPT</name>
<evidence type="ECO:0000313" key="9">
    <source>
        <dbReference type="EMBL" id="CRL01459.1"/>
    </source>
</evidence>
<keyword evidence="10" id="KW-1185">Reference proteome</keyword>
<sequence>MDLPIQLIVKVQQFEDKRIEAKASWNIKELKGKLSEIYPTSTEEQKLIYSGKLLNDTVVLKDVLREYEGQEAHTVHLVFTPKSGRNHSKFDTQSARQSSILNSNSQSTTPMADMTTNELRQRNVSSSTTPSSNLNQDQQNPNLMNIPSNYLNAFYGSASGQNDTNSQILAQQYAMQTWMQQAYAQYMNQYMNLLSSPEAFYQQQQQQSHQQYPHNFTFLPPQMPFVTPSTILNEASSSQQPSNDNEASTTAAAAAAAQQQQQPQQPAAEAPQRRFPNIIQDEQENRDWLDILYSMSRLMILLCLVYFYSSPIRCLVVILIGISIYLYHIYKQNQTRLNNNNSTRVNLNVNRPVPVQQPAAEVEGQENAGNDERTETDGGSSENSSVQQRQGDNEAESMMNSNHEATAAQPEPQVPVLTIVRTFVLSFFSSIIPEAPAL</sequence>
<feature type="domain" description="Ubiquitin-like" evidence="8">
    <location>
        <begin position="5"/>
        <end position="84"/>
    </location>
</feature>
<evidence type="ECO:0000256" key="2">
    <source>
        <dbReference type="ARBA" id="ARBA00022692"/>
    </source>
</evidence>
<feature type="region of interest" description="Disordered" evidence="6">
    <location>
        <begin position="235"/>
        <end position="279"/>
    </location>
</feature>
<dbReference type="AlphaFoldDB" id="A0A1J1IMK8"/>
<dbReference type="SUPFAM" id="SSF54236">
    <property type="entry name" value="Ubiquitin-like"/>
    <property type="match status" value="1"/>
</dbReference>
<dbReference type="EMBL" id="CVRI01000055">
    <property type="protein sequence ID" value="CRL01459.1"/>
    <property type="molecule type" value="Genomic_DNA"/>
</dbReference>
<evidence type="ECO:0000256" key="4">
    <source>
        <dbReference type="ARBA" id="ARBA00023136"/>
    </source>
</evidence>
<evidence type="ECO:0000256" key="7">
    <source>
        <dbReference type="SAM" id="Phobius"/>
    </source>
</evidence>
<feature type="compositionally biased region" description="Low complexity" evidence="6">
    <location>
        <begin position="341"/>
        <end position="358"/>
    </location>
</feature>
<evidence type="ECO:0000259" key="8">
    <source>
        <dbReference type="PROSITE" id="PS50053"/>
    </source>
</evidence>